<dbReference type="InterPro" id="IPR050606">
    <property type="entry name" value="Calponin-like"/>
</dbReference>
<dbReference type="EMBL" id="AMQN01002227">
    <property type="status" value="NOT_ANNOTATED_CDS"/>
    <property type="molecule type" value="Genomic_DNA"/>
</dbReference>
<sequence length="194" mass="21703">MANRGVAYGFSRQCHMKILQKFDLVRAKEALAWIEAVVGQPLNPAANDVEDQTDVKTCLKDGQMLCRLMNILNPGAIRKINESKLAFKEMENIEMFLKACRNFGMKEVDTFQTQDLYEAKAMFSVINCLYSLGSLAKKNGFDGPTIGVKIAEENRRTFTEDQIAKGKMHINLQYGCTSGASQKGMRPYGASLKM</sequence>
<dbReference type="InterPro" id="IPR036872">
    <property type="entry name" value="CH_dom_sf"/>
</dbReference>
<evidence type="ECO:0000313" key="4">
    <source>
        <dbReference type="EnsemblMetazoa" id="CapteP205110"/>
    </source>
</evidence>
<protein>
    <recommendedName>
        <fullName evidence="2">Calponin-homology (CH) domain-containing protein</fullName>
    </recommendedName>
</protein>
<dbReference type="InterPro" id="IPR003096">
    <property type="entry name" value="SM22_calponin"/>
</dbReference>
<dbReference type="Pfam" id="PF00402">
    <property type="entry name" value="Calponin"/>
    <property type="match status" value="1"/>
</dbReference>
<evidence type="ECO:0000259" key="2">
    <source>
        <dbReference type="PROSITE" id="PS50021"/>
    </source>
</evidence>
<dbReference type="STRING" id="283909.R7TZF5"/>
<dbReference type="PRINTS" id="PR00888">
    <property type="entry name" value="SM22CALPONIN"/>
</dbReference>
<dbReference type="EnsemblMetazoa" id="CapteT205110">
    <property type="protein sequence ID" value="CapteP205110"/>
    <property type="gene ID" value="CapteG205110"/>
</dbReference>
<dbReference type="Proteomes" id="UP000014760">
    <property type="component" value="Unassembled WGS sequence"/>
</dbReference>
<comment type="similarity">
    <text evidence="1">Belongs to the calponin family.</text>
</comment>
<organism evidence="3">
    <name type="scientific">Capitella teleta</name>
    <name type="common">Polychaete worm</name>
    <dbReference type="NCBI Taxonomy" id="283909"/>
    <lineage>
        <taxon>Eukaryota</taxon>
        <taxon>Metazoa</taxon>
        <taxon>Spiralia</taxon>
        <taxon>Lophotrochozoa</taxon>
        <taxon>Annelida</taxon>
        <taxon>Polychaeta</taxon>
        <taxon>Sedentaria</taxon>
        <taxon>Scolecida</taxon>
        <taxon>Capitellidae</taxon>
        <taxon>Capitella</taxon>
    </lineage>
</organism>
<dbReference type="GO" id="GO:0007015">
    <property type="term" value="P:actin filament organization"/>
    <property type="evidence" value="ECO:0007669"/>
    <property type="project" value="TreeGrafter"/>
</dbReference>
<dbReference type="CDD" id="cd21207">
    <property type="entry name" value="CH_dMP20-like"/>
    <property type="match status" value="1"/>
</dbReference>
<dbReference type="InterPro" id="IPR000557">
    <property type="entry name" value="Calponin_repeat"/>
</dbReference>
<evidence type="ECO:0000256" key="1">
    <source>
        <dbReference type="ARBA" id="ARBA00009631"/>
    </source>
</evidence>
<name>R7TZF5_CAPTE</name>
<dbReference type="GO" id="GO:0015629">
    <property type="term" value="C:actin cytoskeleton"/>
    <property type="evidence" value="ECO:0007669"/>
    <property type="project" value="TreeGrafter"/>
</dbReference>
<dbReference type="AlphaFoldDB" id="R7TZF5"/>
<dbReference type="SUPFAM" id="SSF47576">
    <property type="entry name" value="Calponin-homology domain, CH-domain"/>
    <property type="match status" value="1"/>
</dbReference>
<dbReference type="InterPro" id="IPR001715">
    <property type="entry name" value="CH_dom"/>
</dbReference>
<evidence type="ECO:0000313" key="5">
    <source>
        <dbReference type="Proteomes" id="UP000014760"/>
    </source>
</evidence>
<feature type="domain" description="Calponin-homology (CH)" evidence="2">
    <location>
        <begin position="24"/>
        <end position="137"/>
    </location>
</feature>
<dbReference type="OMA" id="GVMEISC"/>
<accession>R7TZF5</accession>
<reference evidence="5" key="1">
    <citation type="submission" date="2012-12" db="EMBL/GenBank/DDBJ databases">
        <authorList>
            <person name="Hellsten U."/>
            <person name="Grimwood J."/>
            <person name="Chapman J.A."/>
            <person name="Shapiro H."/>
            <person name="Aerts A."/>
            <person name="Otillar R.P."/>
            <person name="Terry A.Y."/>
            <person name="Boore J.L."/>
            <person name="Simakov O."/>
            <person name="Marletaz F."/>
            <person name="Cho S.-J."/>
            <person name="Edsinger-Gonzales E."/>
            <person name="Havlak P."/>
            <person name="Kuo D.-H."/>
            <person name="Larsson T."/>
            <person name="Lv J."/>
            <person name="Arendt D."/>
            <person name="Savage R."/>
            <person name="Osoegawa K."/>
            <person name="de Jong P."/>
            <person name="Lindberg D.R."/>
            <person name="Seaver E.C."/>
            <person name="Weisblat D.A."/>
            <person name="Putnam N.H."/>
            <person name="Grigoriev I.V."/>
            <person name="Rokhsar D.S."/>
        </authorList>
    </citation>
    <scope>NUCLEOTIDE SEQUENCE</scope>
    <source>
        <strain evidence="5">I ESC-2004</strain>
    </source>
</reference>
<gene>
    <name evidence="3" type="ORF">CAPTEDRAFT_205110</name>
</gene>
<evidence type="ECO:0000313" key="3">
    <source>
        <dbReference type="EMBL" id="ELT96781.1"/>
    </source>
</evidence>
<dbReference type="OrthoDB" id="21595at2759"/>
<keyword evidence="5" id="KW-1185">Reference proteome</keyword>
<dbReference type="PROSITE" id="PS50021">
    <property type="entry name" value="CH"/>
    <property type="match status" value="1"/>
</dbReference>
<dbReference type="PANTHER" id="PTHR47385:SF5">
    <property type="entry name" value="TRANSGELIN"/>
    <property type="match status" value="1"/>
</dbReference>
<dbReference type="EMBL" id="KB308725">
    <property type="protein sequence ID" value="ELT96781.1"/>
    <property type="molecule type" value="Genomic_DNA"/>
</dbReference>
<dbReference type="HOGENOM" id="CLU_055232_1_0_1"/>
<dbReference type="SMART" id="SM00033">
    <property type="entry name" value="CH"/>
    <property type="match status" value="1"/>
</dbReference>
<reference evidence="3 5" key="2">
    <citation type="journal article" date="2013" name="Nature">
        <title>Insights into bilaterian evolution from three spiralian genomes.</title>
        <authorList>
            <person name="Simakov O."/>
            <person name="Marletaz F."/>
            <person name="Cho S.J."/>
            <person name="Edsinger-Gonzales E."/>
            <person name="Havlak P."/>
            <person name="Hellsten U."/>
            <person name="Kuo D.H."/>
            <person name="Larsson T."/>
            <person name="Lv J."/>
            <person name="Arendt D."/>
            <person name="Savage R."/>
            <person name="Osoegawa K."/>
            <person name="de Jong P."/>
            <person name="Grimwood J."/>
            <person name="Chapman J.A."/>
            <person name="Shapiro H."/>
            <person name="Aerts A."/>
            <person name="Otillar R.P."/>
            <person name="Terry A.Y."/>
            <person name="Boore J.L."/>
            <person name="Grigoriev I.V."/>
            <person name="Lindberg D.R."/>
            <person name="Seaver E.C."/>
            <person name="Weisblat D.A."/>
            <person name="Putnam N.H."/>
            <person name="Rokhsar D.S."/>
        </authorList>
    </citation>
    <scope>NUCLEOTIDE SEQUENCE</scope>
    <source>
        <strain evidence="3 5">I ESC-2004</strain>
    </source>
</reference>
<dbReference type="Gene3D" id="1.10.418.10">
    <property type="entry name" value="Calponin-like domain"/>
    <property type="match status" value="1"/>
</dbReference>
<dbReference type="GO" id="GO:0051015">
    <property type="term" value="F:actin filament binding"/>
    <property type="evidence" value="ECO:0007669"/>
    <property type="project" value="TreeGrafter"/>
</dbReference>
<dbReference type="PANTHER" id="PTHR47385">
    <property type="entry name" value="CALPONIN"/>
    <property type="match status" value="1"/>
</dbReference>
<reference evidence="4" key="3">
    <citation type="submission" date="2015-06" db="UniProtKB">
        <authorList>
            <consortium name="EnsemblMetazoa"/>
        </authorList>
    </citation>
    <scope>IDENTIFICATION</scope>
</reference>
<dbReference type="Pfam" id="PF00307">
    <property type="entry name" value="CH"/>
    <property type="match status" value="1"/>
</dbReference>
<proteinExistence type="inferred from homology"/>